<dbReference type="GO" id="GO:0016887">
    <property type="term" value="F:ATP hydrolysis activity"/>
    <property type="evidence" value="ECO:0007669"/>
    <property type="project" value="InterPro"/>
</dbReference>
<dbReference type="Pfam" id="PF00005">
    <property type="entry name" value="ABC_tran"/>
    <property type="match status" value="1"/>
</dbReference>
<feature type="transmembrane region" description="Helical" evidence="8">
    <location>
        <begin position="618"/>
        <end position="638"/>
    </location>
</feature>
<dbReference type="GO" id="GO:0016020">
    <property type="term" value="C:membrane"/>
    <property type="evidence" value="ECO:0007669"/>
    <property type="project" value="UniProtKB-SubCell"/>
</dbReference>
<keyword evidence="7 8" id="KW-0472">Membrane</keyword>
<comment type="subcellular location">
    <subcellularLocation>
        <location evidence="1">Membrane</location>
        <topology evidence="1">Multi-pass membrane protein</topology>
    </subcellularLocation>
</comment>
<dbReference type="InterPro" id="IPR027417">
    <property type="entry name" value="P-loop_NTPase"/>
</dbReference>
<evidence type="ECO:0000256" key="6">
    <source>
        <dbReference type="ARBA" id="ARBA00022989"/>
    </source>
</evidence>
<dbReference type="InterPro" id="IPR050352">
    <property type="entry name" value="ABCG_transporters"/>
</dbReference>
<evidence type="ECO:0000256" key="2">
    <source>
        <dbReference type="ARBA" id="ARBA00022448"/>
    </source>
</evidence>
<proteinExistence type="predicted"/>
<feature type="chain" id="PRO_5005537106" description="ABC transporter domain-containing protein" evidence="9">
    <location>
        <begin position="29"/>
        <end position="752"/>
    </location>
</feature>
<dbReference type="InterPro" id="IPR043926">
    <property type="entry name" value="ABCG_dom"/>
</dbReference>
<evidence type="ECO:0000313" key="12">
    <source>
        <dbReference type="Proteomes" id="UP000054408"/>
    </source>
</evidence>
<evidence type="ECO:0000256" key="7">
    <source>
        <dbReference type="ARBA" id="ARBA00023136"/>
    </source>
</evidence>
<dbReference type="OrthoDB" id="66620at2759"/>
<keyword evidence="3 8" id="KW-0812">Transmembrane</keyword>
<dbReference type="GO" id="GO:0140359">
    <property type="term" value="F:ABC-type transporter activity"/>
    <property type="evidence" value="ECO:0007669"/>
    <property type="project" value="InterPro"/>
</dbReference>
<gene>
    <name evidence="11" type="ORF">AMSG_02847</name>
</gene>
<feature type="transmembrane region" description="Helical" evidence="8">
    <location>
        <begin position="586"/>
        <end position="612"/>
    </location>
</feature>
<dbReference type="EMBL" id="GL349442">
    <property type="protein sequence ID" value="KNC46394.1"/>
    <property type="molecule type" value="Genomic_DNA"/>
</dbReference>
<evidence type="ECO:0000256" key="8">
    <source>
        <dbReference type="SAM" id="Phobius"/>
    </source>
</evidence>
<dbReference type="InterPro" id="IPR003439">
    <property type="entry name" value="ABC_transporter-like_ATP-bd"/>
</dbReference>
<dbReference type="SMART" id="SM00382">
    <property type="entry name" value="AAA"/>
    <property type="match status" value="1"/>
</dbReference>
<keyword evidence="4" id="KW-0547">Nucleotide-binding</keyword>
<feature type="transmembrane region" description="Helical" evidence="8">
    <location>
        <begin position="546"/>
        <end position="565"/>
    </location>
</feature>
<feature type="domain" description="ABC transporter" evidence="10">
    <location>
        <begin position="169"/>
        <end position="413"/>
    </location>
</feature>
<dbReference type="InterPro" id="IPR003593">
    <property type="entry name" value="AAA+_ATPase"/>
</dbReference>
<name>A0A0L0D215_THETB</name>
<evidence type="ECO:0000256" key="9">
    <source>
        <dbReference type="SAM" id="SignalP"/>
    </source>
</evidence>
<organism evidence="11 12">
    <name type="scientific">Thecamonas trahens ATCC 50062</name>
    <dbReference type="NCBI Taxonomy" id="461836"/>
    <lineage>
        <taxon>Eukaryota</taxon>
        <taxon>Apusozoa</taxon>
        <taxon>Apusomonadida</taxon>
        <taxon>Apusomonadidae</taxon>
        <taxon>Thecamonas</taxon>
    </lineage>
</organism>
<reference evidence="11 12" key="1">
    <citation type="submission" date="2010-05" db="EMBL/GenBank/DDBJ databases">
        <title>The Genome Sequence of Thecamonas trahens ATCC 50062.</title>
        <authorList>
            <consortium name="The Broad Institute Genome Sequencing Platform"/>
            <person name="Russ C."/>
            <person name="Cuomo C."/>
            <person name="Shea T."/>
            <person name="Young S.K."/>
            <person name="Zeng Q."/>
            <person name="Koehrsen M."/>
            <person name="Haas B."/>
            <person name="Borodovsky M."/>
            <person name="Guigo R."/>
            <person name="Alvarado L."/>
            <person name="Berlin A."/>
            <person name="Bochicchio J."/>
            <person name="Borenstein D."/>
            <person name="Chapman S."/>
            <person name="Chen Z."/>
            <person name="Freedman E."/>
            <person name="Gellesch M."/>
            <person name="Goldberg J."/>
            <person name="Griggs A."/>
            <person name="Gujja S."/>
            <person name="Heilman E."/>
            <person name="Heiman D."/>
            <person name="Hepburn T."/>
            <person name="Howarth C."/>
            <person name="Jen D."/>
            <person name="Larson L."/>
            <person name="Mehta T."/>
            <person name="Park D."/>
            <person name="Pearson M."/>
            <person name="Roberts A."/>
            <person name="Saif S."/>
            <person name="Shenoy N."/>
            <person name="Sisk P."/>
            <person name="Stolte C."/>
            <person name="Sykes S."/>
            <person name="Thomson T."/>
            <person name="Walk T."/>
            <person name="White J."/>
            <person name="Yandava C."/>
            <person name="Burger G."/>
            <person name="Gray M.W."/>
            <person name="Holland P.W.H."/>
            <person name="King N."/>
            <person name="Lang F.B.F."/>
            <person name="Roger A.J."/>
            <person name="Ruiz-Trillo I."/>
            <person name="Lander E."/>
            <person name="Nusbaum C."/>
        </authorList>
    </citation>
    <scope>NUCLEOTIDE SEQUENCE [LARGE SCALE GENOMIC DNA]</scope>
    <source>
        <strain evidence="11 12">ATCC 50062</strain>
    </source>
</reference>
<keyword evidence="9" id="KW-0732">Signal</keyword>
<dbReference type="RefSeq" id="XP_013760687.1">
    <property type="nucleotide sequence ID" value="XM_013905233.1"/>
</dbReference>
<dbReference type="AlphaFoldDB" id="A0A0L0D215"/>
<dbReference type="GO" id="GO:0005524">
    <property type="term" value="F:ATP binding"/>
    <property type="evidence" value="ECO:0007669"/>
    <property type="project" value="UniProtKB-KW"/>
</dbReference>
<accession>A0A0L0D215</accession>
<feature type="signal peptide" evidence="9">
    <location>
        <begin position="1"/>
        <end position="28"/>
    </location>
</feature>
<evidence type="ECO:0000259" key="10">
    <source>
        <dbReference type="PROSITE" id="PS50893"/>
    </source>
</evidence>
<keyword evidence="6 8" id="KW-1133">Transmembrane helix</keyword>
<dbReference type="PANTHER" id="PTHR48041:SF91">
    <property type="entry name" value="ABC TRANSPORTER G FAMILY MEMBER 28"/>
    <property type="match status" value="1"/>
</dbReference>
<feature type="transmembrane region" description="Helical" evidence="8">
    <location>
        <begin position="727"/>
        <end position="745"/>
    </location>
</feature>
<evidence type="ECO:0000256" key="1">
    <source>
        <dbReference type="ARBA" id="ARBA00004141"/>
    </source>
</evidence>
<protein>
    <recommendedName>
        <fullName evidence="10">ABC transporter domain-containing protein</fullName>
    </recommendedName>
</protein>
<dbReference type="SUPFAM" id="SSF52540">
    <property type="entry name" value="P-loop containing nucleoside triphosphate hydrolases"/>
    <property type="match status" value="1"/>
</dbReference>
<dbReference type="STRING" id="461836.A0A0L0D215"/>
<dbReference type="PANTHER" id="PTHR48041">
    <property type="entry name" value="ABC TRANSPORTER G FAMILY MEMBER 28"/>
    <property type="match status" value="1"/>
</dbReference>
<dbReference type="PROSITE" id="PS50893">
    <property type="entry name" value="ABC_TRANSPORTER_2"/>
    <property type="match status" value="1"/>
</dbReference>
<dbReference type="InterPro" id="IPR017871">
    <property type="entry name" value="ABC_transporter-like_CS"/>
</dbReference>
<feature type="transmembrane region" description="Helical" evidence="8">
    <location>
        <begin position="117"/>
        <end position="137"/>
    </location>
</feature>
<feature type="transmembrane region" description="Helical" evidence="8">
    <location>
        <begin position="483"/>
        <end position="502"/>
    </location>
</feature>
<dbReference type="PROSITE" id="PS00211">
    <property type="entry name" value="ABC_TRANSPORTER_1"/>
    <property type="match status" value="1"/>
</dbReference>
<sequence>MHRRLFLSLVLVLVTLAALASLALPCAAVSGVCAACGPVALPLCDCDVGFTCVSPAGHPLPGYPSCSRTPAGYLSPVAGDRVPPLPCPSGKFCPFGLPIPVDCPVGAVCSSSRAYRILPLALALAAAITLFLLPSLVGCACESDGSDDVCAELVDEDDALESGSPTIGVEMVDVVVRAGGKTLLHKVSGTIAAGAMVAVMGPSGAGKTTLLRVLRGAVGVASGAIRVNGLATSLSRFRQTVGFVPQDDESLDALLTPRQLLMVASLLRFPVLTRPGAHARHADAIIAEMMLQHVAGVPIGSATDPPSQRTLSGGERRRVNVALELVTRPAIVLLDEPTSGLDTFAASQAIGCLKAASSARGTTVVASIHQPSSDLFNTFDTLVVLAAGGTVAYWGSVSGALGYFGVDTPDALLDVVAQDPQTVTTRWATRANSSSSDDGGDERGGGVAVAGLSAISTRPNLVWQAGVQMGRVALRWANGTTTLALLCIMFACSGAFLGLAFMEPKYVLPPPASMVDDCPVGAAQMTDGQNWNQPCSSNWPTSETQGLYALYSVMVLGILGTAYAVSSFGQHMPVYWREAASGSSQLAYFVANNAIDTGLAAAFAFFFLAAYAAVADPWGAFGTYFALTFMMLWTNFGLGYLTSFVLARSNAAVTSVLCAMVMGVFSGMAFQRTPTYSFFYSEAIWRAEASLVIHNAHPSDLYWISVYASNNYGYHIDAGVTANALKWMALYGGGLRLLAFFCMIFRHRSKQR</sequence>
<dbReference type="Pfam" id="PF19055">
    <property type="entry name" value="ABC2_membrane_7"/>
    <property type="match status" value="2"/>
</dbReference>
<keyword evidence="5" id="KW-0067">ATP-binding</keyword>
<keyword evidence="2" id="KW-0813">Transport</keyword>
<dbReference type="OMA" id="AFFCMIT"/>
<evidence type="ECO:0000313" key="11">
    <source>
        <dbReference type="EMBL" id="KNC46394.1"/>
    </source>
</evidence>
<dbReference type="Gene3D" id="3.40.50.300">
    <property type="entry name" value="P-loop containing nucleotide triphosphate hydrolases"/>
    <property type="match status" value="1"/>
</dbReference>
<dbReference type="Proteomes" id="UP000054408">
    <property type="component" value="Unassembled WGS sequence"/>
</dbReference>
<evidence type="ECO:0000256" key="3">
    <source>
        <dbReference type="ARBA" id="ARBA00022692"/>
    </source>
</evidence>
<keyword evidence="12" id="KW-1185">Reference proteome</keyword>
<evidence type="ECO:0000256" key="4">
    <source>
        <dbReference type="ARBA" id="ARBA00022741"/>
    </source>
</evidence>
<dbReference type="eggNOG" id="KOG0061">
    <property type="taxonomic scope" value="Eukaryota"/>
</dbReference>
<feature type="transmembrane region" description="Helical" evidence="8">
    <location>
        <begin position="650"/>
        <end position="670"/>
    </location>
</feature>
<evidence type="ECO:0000256" key="5">
    <source>
        <dbReference type="ARBA" id="ARBA00022840"/>
    </source>
</evidence>
<dbReference type="GeneID" id="25562498"/>